<dbReference type="RefSeq" id="WP_190955122.1">
    <property type="nucleotide sequence ID" value="NZ_JACJTU010000008.1"/>
</dbReference>
<gene>
    <name evidence="3" type="ORF">H6H03_10925</name>
</gene>
<protein>
    <submittedName>
        <fullName evidence="3">Phosphorylase</fullName>
    </submittedName>
</protein>
<dbReference type="SUPFAM" id="SSF53167">
    <property type="entry name" value="Purine and uridine phosphorylases"/>
    <property type="match status" value="1"/>
</dbReference>
<evidence type="ECO:0000259" key="2">
    <source>
        <dbReference type="Pfam" id="PF01048"/>
    </source>
</evidence>
<feature type="domain" description="Nucleoside phosphorylase" evidence="2">
    <location>
        <begin position="63"/>
        <end position="206"/>
    </location>
</feature>
<dbReference type="Pfam" id="PF01048">
    <property type="entry name" value="PNP_UDP_1"/>
    <property type="match status" value="1"/>
</dbReference>
<dbReference type="EMBL" id="JACJTU010000008">
    <property type="protein sequence ID" value="MBD2734420.1"/>
    <property type="molecule type" value="Genomic_DNA"/>
</dbReference>
<proteinExistence type="predicted"/>
<evidence type="ECO:0000313" key="4">
    <source>
        <dbReference type="Proteomes" id="UP000637383"/>
    </source>
</evidence>
<name>A0ABR8K4T9_9NOSO</name>
<evidence type="ECO:0000256" key="1">
    <source>
        <dbReference type="SAM" id="MobiDB-lite"/>
    </source>
</evidence>
<feature type="compositionally biased region" description="Low complexity" evidence="1">
    <location>
        <begin position="135"/>
        <end position="145"/>
    </location>
</feature>
<dbReference type="Gene3D" id="3.40.50.1580">
    <property type="entry name" value="Nucleoside phosphorylase domain"/>
    <property type="match status" value="1"/>
</dbReference>
<sequence>MPNFLSHDTILVPQGAEYQAVCRGLRGVTGSIPTVLPIPVGMQPLLQYLQQSAEIGQILAAKSRVLIVGLCGSLSDRYSVGDVVLYQNCLYQGKRQECDRSFTAQLHSALGMGHGAWGMARSRGAGSREQRGKTLLSQSPVPSPQSLVNALTSDRVISSAAEKRHLGETLAADVVDMEGFTALEFFNAAGVAVAMLRVVSDDCQHDIPDLTTAIDSDGSLRPLPLAMAMIRQPVAATRLIRGSLTALKVLEKVTNQLFKS</sequence>
<reference evidence="3 4" key="1">
    <citation type="journal article" date="2020" name="ISME J.">
        <title>Comparative genomics reveals insights into cyanobacterial evolution and habitat adaptation.</title>
        <authorList>
            <person name="Chen M.Y."/>
            <person name="Teng W.K."/>
            <person name="Zhao L."/>
            <person name="Hu C.X."/>
            <person name="Zhou Y.K."/>
            <person name="Han B.P."/>
            <person name="Song L.R."/>
            <person name="Shu W.S."/>
        </authorList>
    </citation>
    <scope>NUCLEOTIDE SEQUENCE [LARGE SCALE GENOMIC DNA]</scope>
    <source>
        <strain evidence="3 4">FACHB-159</strain>
    </source>
</reference>
<accession>A0ABR8K4T9</accession>
<keyword evidence="4" id="KW-1185">Reference proteome</keyword>
<dbReference type="Proteomes" id="UP000637383">
    <property type="component" value="Unassembled WGS sequence"/>
</dbReference>
<dbReference type="InterPro" id="IPR035994">
    <property type="entry name" value="Nucleoside_phosphorylase_sf"/>
</dbReference>
<evidence type="ECO:0000313" key="3">
    <source>
        <dbReference type="EMBL" id="MBD2734420.1"/>
    </source>
</evidence>
<organism evidence="3 4">
    <name type="scientific">Nostoc paludosum FACHB-159</name>
    <dbReference type="NCBI Taxonomy" id="2692908"/>
    <lineage>
        <taxon>Bacteria</taxon>
        <taxon>Bacillati</taxon>
        <taxon>Cyanobacteriota</taxon>
        <taxon>Cyanophyceae</taxon>
        <taxon>Nostocales</taxon>
        <taxon>Nostocaceae</taxon>
        <taxon>Nostoc</taxon>
    </lineage>
</organism>
<comment type="caution">
    <text evidence="3">The sequence shown here is derived from an EMBL/GenBank/DDBJ whole genome shotgun (WGS) entry which is preliminary data.</text>
</comment>
<feature type="region of interest" description="Disordered" evidence="1">
    <location>
        <begin position="121"/>
        <end position="145"/>
    </location>
</feature>
<dbReference type="InterPro" id="IPR000845">
    <property type="entry name" value="Nucleoside_phosphorylase_d"/>
</dbReference>